<dbReference type="NCBIfam" id="TIGR00012">
    <property type="entry name" value="L29"/>
    <property type="match status" value="1"/>
</dbReference>
<evidence type="ECO:0000313" key="5">
    <source>
        <dbReference type="EMBL" id="KAB5533833.1"/>
    </source>
</evidence>
<reference evidence="6" key="1">
    <citation type="journal article" date="2019" name="Gigascience">
        <title>De novo genome assembly of the endangered Acer yangbiense, a plant species with extremely small populations endemic to Yunnan Province, China.</title>
        <authorList>
            <person name="Yang J."/>
            <person name="Wariss H.M."/>
            <person name="Tao L."/>
            <person name="Zhang R."/>
            <person name="Yun Q."/>
            <person name="Hollingsworth P."/>
            <person name="Dao Z."/>
            <person name="Luo G."/>
            <person name="Guo H."/>
            <person name="Ma Y."/>
            <person name="Sun W."/>
        </authorList>
    </citation>
    <scope>NUCLEOTIDE SEQUENCE [LARGE SCALE GENOMIC DNA]</scope>
    <source>
        <strain evidence="6">cv. br00</strain>
    </source>
</reference>
<protein>
    <recommendedName>
        <fullName evidence="7">60S ribosomal protein L35</fullName>
    </recommendedName>
</protein>
<name>A0A5N5KTU0_9ROSI</name>
<dbReference type="InterPro" id="IPR036049">
    <property type="entry name" value="Ribosomal_uL29_sf"/>
</dbReference>
<organism evidence="5 6">
    <name type="scientific">Salix brachista</name>
    <dbReference type="NCBI Taxonomy" id="2182728"/>
    <lineage>
        <taxon>Eukaryota</taxon>
        <taxon>Viridiplantae</taxon>
        <taxon>Streptophyta</taxon>
        <taxon>Embryophyta</taxon>
        <taxon>Tracheophyta</taxon>
        <taxon>Spermatophyta</taxon>
        <taxon>Magnoliopsida</taxon>
        <taxon>eudicotyledons</taxon>
        <taxon>Gunneridae</taxon>
        <taxon>Pentapetalae</taxon>
        <taxon>rosids</taxon>
        <taxon>fabids</taxon>
        <taxon>Malpighiales</taxon>
        <taxon>Salicaceae</taxon>
        <taxon>Saliceae</taxon>
        <taxon>Salix</taxon>
    </lineage>
</organism>
<dbReference type="GO" id="GO:0003735">
    <property type="term" value="F:structural constituent of ribosome"/>
    <property type="evidence" value="ECO:0007669"/>
    <property type="project" value="InterPro"/>
</dbReference>
<dbReference type="SUPFAM" id="SSF46561">
    <property type="entry name" value="Ribosomal protein L29 (L29p)"/>
    <property type="match status" value="1"/>
</dbReference>
<dbReference type="EMBL" id="VDCV01000011">
    <property type="protein sequence ID" value="KAB5533833.1"/>
    <property type="molecule type" value="Genomic_DNA"/>
</dbReference>
<evidence type="ECO:0008006" key="7">
    <source>
        <dbReference type="Google" id="ProtNLM"/>
    </source>
</evidence>
<dbReference type="GO" id="GO:0000463">
    <property type="term" value="P:maturation of LSU-rRNA from tricistronic rRNA transcript (SSU-rRNA, 5.8S rRNA, LSU-rRNA)"/>
    <property type="evidence" value="ECO:0007669"/>
    <property type="project" value="InterPro"/>
</dbReference>
<dbReference type="Proteomes" id="UP000326939">
    <property type="component" value="Chromosome 11"/>
</dbReference>
<dbReference type="InterPro" id="IPR001854">
    <property type="entry name" value="Ribosomal_uL29"/>
</dbReference>
<evidence type="ECO:0000256" key="3">
    <source>
        <dbReference type="ARBA" id="ARBA00023274"/>
    </source>
</evidence>
<keyword evidence="3" id="KW-0687">Ribonucleoprotein</keyword>
<gene>
    <name evidence="5" type="ORF">DKX38_016919</name>
</gene>
<evidence type="ECO:0000256" key="2">
    <source>
        <dbReference type="ARBA" id="ARBA00022980"/>
    </source>
</evidence>
<feature type="region of interest" description="Disordered" evidence="4">
    <location>
        <begin position="20"/>
        <end position="39"/>
    </location>
</feature>
<dbReference type="AlphaFoldDB" id="A0A5N5KTU0"/>
<evidence type="ECO:0000256" key="1">
    <source>
        <dbReference type="ARBA" id="ARBA00009254"/>
    </source>
</evidence>
<dbReference type="Gene3D" id="1.10.287.310">
    <property type="match status" value="1"/>
</dbReference>
<comment type="similarity">
    <text evidence="1">Belongs to the universal ribosomal protein uL29 family.</text>
</comment>
<dbReference type="Pfam" id="PF00831">
    <property type="entry name" value="Ribosomal_L29"/>
    <property type="match status" value="1"/>
</dbReference>
<dbReference type="GO" id="GO:0022625">
    <property type="term" value="C:cytosolic large ribosomal subunit"/>
    <property type="evidence" value="ECO:0007669"/>
    <property type="project" value="InterPro"/>
</dbReference>
<dbReference type="PANTHER" id="PTHR45722">
    <property type="entry name" value="60S RIBOSOMAL PROTEIN L35"/>
    <property type="match status" value="1"/>
</dbReference>
<keyword evidence="6" id="KW-1185">Reference proteome</keyword>
<dbReference type="GO" id="GO:0003729">
    <property type="term" value="F:mRNA binding"/>
    <property type="evidence" value="ECO:0007669"/>
    <property type="project" value="TreeGrafter"/>
</dbReference>
<keyword evidence="2" id="KW-0689">Ribosomal protein</keyword>
<proteinExistence type="inferred from homology"/>
<evidence type="ECO:0000256" key="4">
    <source>
        <dbReference type="SAM" id="MobiDB-lite"/>
    </source>
</evidence>
<sequence>MATETKLTFMDERWWNDANRAESPALNTTTSRSDGGGDPAAVDVSNGNLVCGCRNIVTCKLKDLKAELALLRIAKVTGGAPNKLSKIKVVRLLNAQVLTVISQKQKAVLREAYKNKKFLPLDLCPKKTRAIRRRHKRSLSRERDVERCNDKILKGIKMESNNRAVDKSETHFVEQVRDGSTIRVYFLPDFQFVQVFEISSLLLLRIPLLSSIGLPLV</sequence>
<comment type="caution">
    <text evidence="5">The sequence shown here is derived from an EMBL/GenBank/DDBJ whole genome shotgun (WGS) entry which is preliminary data.</text>
</comment>
<evidence type="ECO:0000313" key="6">
    <source>
        <dbReference type="Proteomes" id="UP000326939"/>
    </source>
</evidence>
<dbReference type="InterPro" id="IPR045059">
    <property type="entry name" value="Ribosomal_uL29_euk"/>
</dbReference>
<dbReference type="FunFam" id="1.10.287.310:FF:000002">
    <property type="entry name" value="60S ribosomal protein L35"/>
    <property type="match status" value="1"/>
</dbReference>
<dbReference type="GO" id="GO:0006412">
    <property type="term" value="P:translation"/>
    <property type="evidence" value="ECO:0007669"/>
    <property type="project" value="InterPro"/>
</dbReference>
<dbReference type="PANTHER" id="PTHR45722:SF2">
    <property type="entry name" value="LARGE RIBOSOMAL SUBUNIT PROTEIN UL29-RELATED"/>
    <property type="match status" value="1"/>
</dbReference>
<accession>A0A5N5KTU0</accession>